<comment type="caution">
    <text evidence="1">The sequence shown here is derived from an EMBL/GenBank/DDBJ whole genome shotgun (WGS) entry which is preliminary data.</text>
</comment>
<protein>
    <submittedName>
        <fullName evidence="1">Uncharacterized protein</fullName>
    </submittedName>
</protein>
<reference evidence="1 2" key="1">
    <citation type="journal article" date="2016" name="Int. J. Syst. Evol. Microbiol.">
        <title>Labrenzia salina sp. nov., isolated from the rhizosphere of the halophyte Arthrocnemum macrostachyum.</title>
        <authorList>
            <person name="Camacho M."/>
            <person name="Redondo-Gomez S."/>
            <person name="Rodriguez-Llorente I."/>
            <person name="Rohde M."/>
            <person name="Sproer C."/>
            <person name="Schumann P."/>
            <person name="Klenk H.P."/>
            <person name="Montero-Calasanz M.D.C."/>
        </authorList>
    </citation>
    <scope>NUCLEOTIDE SEQUENCE [LARGE SCALE GENOMIC DNA]</scope>
    <source>
        <strain evidence="1 2">DSM 29163</strain>
    </source>
</reference>
<dbReference type="RefSeq" id="WP_265961006.1">
    <property type="nucleotide sequence ID" value="NZ_JAPEVI010000002.1"/>
</dbReference>
<accession>A0ABT3QWJ5</accession>
<evidence type="ECO:0000313" key="2">
    <source>
        <dbReference type="Proteomes" id="UP001300261"/>
    </source>
</evidence>
<name>A0ABT3QWJ5_9HYPH</name>
<sequence length="95" mass="11020">MSTLAAQVRYDDETERGEARWPDFRITFSETTGWRIAVLSWQASRWLKESLTTRRFAKAGDMIQTDITGVNYLLHKARCDGLKTEYVGKLQTVEF</sequence>
<proteinExistence type="predicted"/>
<evidence type="ECO:0000313" key="1">
    <source>
        <dbReference type="EMBL" id="MCX2721303.1"/>
    </source>
</evidence>
<dbReference type="Proteomes" id="UP001300261">
    <property type="component" value="Unassembled WGS sequence"/>
</dbReference>
<gene>
    <name evidence="1" type="ORF">ON753_02635</name>
</gene>
<keyword evidence="2" id="KW-1185">Reference proteome</keyword>
<dbReference type="EMBL" id="JAPEVI010000002">
    <property type="protein sequence ID" value="MCX2721303.1"/>
    <property type="molecule type" value="Genomic_DNA"/>
</dbReference>
<organism evidence="1 2">
    <name type="scientific">Roseibium salinum</name>
    <dbReference type="NCBI Taxonomy" id="1604349"/>
    <lineage>
        <taxon>Bacteria</taxon>
        <taxon>Pseudomonadati</taxon>
        <taxon>Pseudomonadota</taxon>
        <taxon>Alphaproteobacteria</taxon>
        <taxon>Hyphomicrobiales</taxon>
        <taxon>Stappiaceae</taxon>
        <taxon>Roseibium</taxon>
    </lineage>
</organism>